<evidence type="ECO:0000256" key="2">
    <source>
        <dbReference type="PROSITE-ProRule" id="PRU00169"/>
    </source>
</evidence>
<gene>
    <name evidence="4" type="ORF">JOC58_001950</name>
</gene>
<evidence type="ECO:0000256" key="1">
    <source>
        <dbReference type="ARBA" id="ARBA00022553"/>
    </source>
</evidence>
<accession>A0ABU1IZC1</accession>
<keyword evidence="1 2" id="KW-0597">Phosphoprotein</keyword>
<dbReference type="PANTHER" id="PTHR44591:SF3">
    <property type="entry name" value="RESPONSE REGULATORY DOMAIN-CONTAINING PROTEIN"/>
    <property type="match status" value="1"/>
</dbReference>
<feature type="domain" description="Response regulatory" evidence="3">
    <location>
        <begin position="5"/>
        <end position="122"/>
    </location>
</feature>
<dbReference type="CDD" id="cd17546">
    <property type="entry name" value="REC_hyHK_CKI1_RcsC-like"/>
    <property type="match status" value="1"/>
</dbReference>
<dbReference type="RefSeq" id="WP_188775815.1">
    <property type="nucleotide sequence ID" value="NZ_BMMB01000005.1"/>
</dbReference>
<dbReference type="InterPro" id="IPR050595">
    <property type="entry name" value="Bact_response_regulator"/>
</dbReference>
<reference evidence="4 5" key="1">
    <citation type="submission" date="2023-07" db="EMBL/GenBank/DDBJ databases">
        <title>Genomic Encyclopedia of Type Strains, Phase IV (KMG-IV): sequencing the most valuable type-strain genomes for metagenomic binning, comparative biology and taxonomic classification.</title>
        <authorList>
            <person name="Goeker M."/>
        </authorList>
    </citation>
    <scope>NUCLEOTIDE SEQUENCE [LARGE SCALE GENOMIC DNA]</scope>
    <source>
        <strain evidence="4 5">DSM 22170</strain>
    </source>
</reference>
<dbReference type="Proteomes" id="UP001185028">
    <property type="component" value="Unassembled WGS sequence"/>
</dbReference>
<comment type="caution">
    <text evidence="4">The sequence shown here is derived from an EMBL/GenBank/DDBJ whole genome shotgun (WGS) entry which is preliminary data.</text>
</comment>
<dbReference type="Gene3D" id="3.40.50.2300">
    <property type="match status" value="1"/>
</dbReference>
<dbReference type="SMART" id="SM00448">
    <property type="entry name" value="REC"/>
    <property type="match status" value="1"/>
</dbReference>
<keyword evidence="5" id="KW-1185">Reference proteome</keyword>
<dbReference type="InterPro" id="IPR001789">
    <property type="entry name" value="Sig_transdc_resp-reg_receiver"/>
</dbReference>
<evidence type="ECO:0000259" key="3">
    <source>
        <dbReference type="PROSITE" id="PS50110"/>
    </source>
</evidence>
<dbReference type="PANTHER" id="PTHR44591">
    <property type="entry name" value="STRESS RESPONSE REGULATOR PROTEIN 1"/>
    <property type="match status" value="1"/>
</dbReference>
<organism evidence="4 5">
    <name type="scientific">Paenibacillus hunanensis</name>
    <dbReference type="NCBI Taxonomy" id="539262"/>
    <lineage>
        <taxon>Bacteria</taxon>
        <taxon>Bacillati</taxon>
        <taxon>Bacillota</taxon>
        <taxon>Bacilli</taxon>
        <taxon>Bacillales</taxon>
        <taxon>Paenibacillaceae</taxon>
        <taxon>Paenibacillus</taxon>
    </lineage>
</organism>
<evidence type="ECO:0000313" key="5">
    <source>
        <dbReference type="Proteomes" id="UP001185028"/>
    </source>
</evidence>
<sequence>MTEKKILIAEDEPALRFLLMETLEDEGYVMTEAEDGQLAKDRLAQQEYDLVVLDYMMPEATGIEVCEWLRASGNANAGKPVILLTAKAQEQDRLRAEQAGVTLFMSKPFSPLALIDAAEELLEREDA</sequence>
<proteinExistence type="predicted"/>
<dbReference type="SUPFAM" id="SSF52172">
    <property type="entry name" value="CheY-like"/>
    <property type="match status" value="1"/>
</dbReference>
<dbReference type="InterPro" id="IPR011006">
    <property type="entry name" value="CheY-like_superfamily"/>
</dbReference>
<dbReference type="Pfam" id="PF00072">
    <property type="entry name" value="Response_reg"/>
    <property type="match status" value="1"/>
</dbReference>
<protein>
    <submittedName>
        <fullName evidence="4">CheY-like chemotaxis protein</fullName>
    </submittedName>
</protein>
<name>A0ABU1IZC1_9BACL</name>
<evidence type="ECO:0000313" key="4">
    <source>
        <dbReference type="EMBL" id="MDR6244057.1"/>
    </source>
</evidence>
<dbReference type="EMBL" id="JAVDQH010000006">
    <property type="protein sequence ID" value="MDR6244057.1"/>
    <property type="molecule type" value="Genomic_DNA"/>
</dbReference>
<feature type="modified residue" description="4-aspartylphosphate" evidence="2">
    <location>
        <position position="54"/>
    </location>
</feature>
<dbReference type="PROSITE" id="PS50110">
    <property type="entry name" value="RESPONSE_REGULATORY"/>
    <property type="match status" value="1"/>
</dbReference>